<proteinExistence type="predicted"/>
<feature type="compositionally biased region" description="Basic residues" evidence="1">
    <location>
        <begin position="287"/>
        <end position="297"/>
    </location>
</feature>
<feature type="region of interest" description="Disordered" evidence="1">
    <location>
        <begin position="566"/>
        <end position="618"/>
    </location>
</feature>
<feature type="compositionally biased region" description="Polar residues" evidence="1">
    <location>
        <begin position="582"/>
        <end position="592"/>
    </location>
</feature>
<feature type="domain" description="RUN" evidence="2">
    <location>
        <begin position="399"/>
        <end position="568"/>
    </location>
</feature>
<feature type="compositionally biased region" description="Low complexity" evidence="1">
    <location>
        <begin position="244"/>
        <end position="253"/>
    </location>
</feature>
<dbReference type="SMART" id="SM00593">
    <property type="entry name" value="RUN"/>
    <property type="match status" value="1"/>
</dbReference>
<feature type="region of interest" description="Disordered" evidence="1">
    <location>
        <begin position="108"/>
        <end position="210"/>
    </location>
</feature>
<organism evidence="3 4">
    <name type="scientific">Macrostomum lignano</name>
    <dbReference type="NCBI Taxonomy" id="282301"/>
    <lineage>
        <taxon>Eukaryota</taxon>
        <taxon>Metazoa</taxon>
        <taxon>Spiralia</taxon>
        <taxon>Lophotrochozoa</taxon>
        <taxon>Platyhelminthes</taxon>
        <taxon>Rhabditophora</taxon>
        <taxon>Macrostomorpha</taxon>
        <taxon>Macrostomida</taxon>
        <taxon>Macrostomidae</taxon>
        <taxon>Macrostomum</taxon>
    </lineage>
</organism>
<feature type="non-terminal residue" evidence="3">
    <location>
        <position position="1"/>
    </location>
</feature>
<feature type="region of interest" description="Disordered" evidence="1">
    <location>
        <begin position="349"/>
        <end position="369"/>
    </location>
</feature>
<evidence type="ECO:0000259" key="2">
    <source>
        <dbReference type="PROSITE" id="PS50826"/>
    </source>
</evidence>
<accession>A0A267H483</accession>
<feature type="region of interest" description="Disordered" evidence="1">
    <location>
        <begin position="236"/>
        <end position="297"/>
    </location>
</feature>
<evidence type="ECO:0000256" key="1">
    <source>
        <dbReference type="SAM" id="MobiDB-lite"/>
    </source>
</evidence>
<dbReference type="EMBL" id="NIVC01000056">
    <property type="protein sequence ID" value="PAA92357.1"/>
    <property type="molecule type" value="Genomic_DNA"/>
</dbReference>
<dbReference type="AlphaFoldDB" id="A0A267H483"/>
<gene>
    <name evidence="3" type="ORF">BOX15_Mlig012274g1</name>
</gene>
<dbReference type="OrthoDB" id="9884296at2759"/>
<feature type="compositionally biased region" description="Polar residues" evidence="1">
    <location>
        <begin position="200"/>
        <end position="210"/>
    </location>
</feature>
<dbReference type="InterPro" id="IPR004012">
    <property type="entry name" value="Run_dom"/>
</dbReference>
<feature type="compositionally biased region" description="Low complexity" evidence="1">
    <location>
        <begin position="118"/>
        <end position="130"/>
    </location>
</feature>
<keyword evidence="4" id="KW-1185">Reference proteome</keyword>
<comment type="caution">
    <text evidence="3">The sequence shown here is derived from an EMBL/GenBank/DDBJ whole genome shotgun (WGS) entry which is preliminary data.</text>
</comment>
<feature type="compositionally biased region" description="Low complexity" evidence="1">
    <location>
        <begin position="268"/>
        <end position="286"/>
    </location>
</feature>
<feature type="compositionally biased region" description="Basic residues" evidence="1">
    <location>
        <begin position="566"/>
        <end position="576"/>
    </location>
</feature>
<evidence type="ECO:0000313" key="3">
    <source>
        <dbReference type="EMBL" id="PAA92357.1"/>
    </source>
</evidence>
<feature type="compositionally biased region" description="Polar residues" evidence="1">
    <location>
        <begin position="142"/>
        <end position="161"/>
    </location>
</feature>
<protein>
    <recommendedName>
        <fullName evidence="2">RUN domain-containing protein</fullName>
    </recommendedName>
</protein>
<sequence>FLFKMTCPTWLDFSTDTMGFSGTNGNLNRSSSYSYGLQDSLLQAGLDLAFDEEFMQPFEPIVAYRPTIAQSLQEERQVYDSRKSVTNSNAAVGTVAWQSDFCLSSPTQPEQCERTRTQQHQQLQRQRGTTWAAVARQRRDSSTANQASQQATRSSPCQTRQAAPPCSRRTTWRGLKSDRRPSNLRILQHPQSLLVRHNDNNNSSDQKLESNQLLRSAVSCSNLPDLAFLRQELPAGVSTNLPDSSSSSNPSSRCSRRRRRPPSGGIGAVSASSADAPAAAAAAPRSSRGRSRRRQKVRCTSCDDHAASRCLSLPPAKLSLIGQDFHVIPQSVGLYGDDEDSPPLEFCGSPVSSEPAQTAAPSRLPVPESPTRQLNRLSAQAASAVEQLISICSLPSNGQSSSVIVGLLCRSLYSLVSNGLAMSSAWSTAEFVNQFGGNVSKARTVQQRNLLLKKSRLMASPLCLLVEESCASCVPIGPKLSAIVRQINASKSESNGEQGQFDAFIVACLNAGFLSAWLKHLCSNTDLLKRHYRPLALLRQGTPTSSNSLARLCSLLDRLQLVQKQQHRQHANRRRNYWPMPASQTEQRQSSGAVARKFRSISASRLPRPKSAASLGSN</sequence>
<dbReference type="Proteomes" id="UP000215902">
    <property type="component" value="Unassembled WGS sequence"/>
</dbReference>
<dbReference type="Gene3D" id="1.20.58.900">
    <property type="match status" value="1"/>
</dbReference>
<dbReference type="Pfam" id="PF02759">
    <property type="entry name" value="RUN"/>
    <property type="match status" value="1"/>
</dbReference>
<reference evidence="3 4" key="1">
    <citation type="submission" date="2017-06" db="EMBL/GenBank/DDBJ databases">
        <title>A platform for efficient transgenesis in Macrostomum lignano, a flatworm model organism for stem cell research.</title>
        <authorList>
            <person name="Berezikov E."/>
        </authorList>
    </citation>
    <scope>NUCLEOTIDE SEQUENCE [LARGE SCALE GENOMIC DNA]</scope>
    <source>
        <strain evidence="3">DV1</strain>
        <tissue evidence="3">Whole organism</tissue>
    </source>
</reference>
<name>A0A267H483_9PLAT</name>
<feature type="compositionally biased region" description="Polar residues" evidence="1">
    <location>
        <begin position="350"/>
        <end position="360"/>
    </location>
</feature>
<dbReference type="PROSITE" id="PS50826">
    <property type="entry name" value="RUN"/>
    <property type="match status" value="1"/>
</dbReference>
<dbReference type="InterPro" id="IPR037213">
    <property type="entry name" value="Run_dom_sf"/>
</dbReference>
<dbReference type="SUPFAM" id="SSF140741">
    <property type="entry name" value="RUN domain-like"/>
    <property type="match status" value="1"/>
</dbReference>
<evidence type="ECO:0000313" key="4">
    <source>
        <dbReference type="Proteomes" id="UP000215902"/>
    </source>
</evidence>